<evidence type="ECO:0000313" key="2">
    <source>
        <dbReference type="Proteomes" id="UP000265801"/>
    </source>
</evidence>
<keyword evidence="2" id="KW-1185">Reference proteome</keyword>
<dbReference type="GO" id="GO:0051301">
    <property type="term" value="P:cell division"/>
    <property type="evidence" value="ECO:0007669"/>
    <property type="project" value="UniProtKB-KW"/>
</dbReference>
<accession>A0A3A1R718</accession>
<sequence>MGIKQKLGLGVASAALGLSLVGGGTYAYFNDVETTTNTFAAGTLDLSISPDVIINVDDIKPGDWMNRTFKLKNEGSLDISKVLLTTDYSVTDAGNDNSDDMGKHIRVNFLQNLDKSGLVTPNDIIYSTTLHDLKGTAPDAVQKKIWSFFGERSGLKSGTSDNFYVQFEFVDNGEDQNQFQDDSLSLVWKFDAKQTAGESK</sequence>
<gene>
    <name evidence="1" type="ORF">D3H55_06470</name>
</gene>
<dbReference type="InterPro" id="IPR022121">
    <property type="entry name" value="Peptidase_M73_camelysin"/>
</dbReference>
<dbReference type="OrthoDB" id="2660939at2"/>
<comment type="caution">
    <text evidence="1">The sequence shown here is derived from an EMBL/GenBank/DDBJ whole genome shotgun (WGS) entry which is preliminary data.</text>
</comment>
<reference evidence="1 2" key="1">
    <citation type="submission" date="2018-09" db="EMBL/GenBank/DDBJ databases">
        <title>Bacillus saliacetes sp. nov., isolated from Thai shrimp paste (Ka-pi).</title>
        <authorList>
            <person name="Daroonpunt R."/>
            <person name="Tanasupawat S."/>
            <person name="Yiamsombut S."/>
        </authorList>
    </citation>
    <scope>NUCLEOTIDE SEQUENCE [LARGE SCALE GENOMIC DNA]</scope>
    <source>
        <strain evidence="1 2">SKP7-4</strain>
    </source>
</reference>
<dbReference type="Proteomes" id="UP000265801">
    <property type="component" value="Unassembled WGS sequence"/>
</dbReference>
<protein>
    <submittedName>
        <fullName evidence="1">Cell division protein FtsN</fullName>
    </submittedName>
</protein>
<proteinExistence type="predicted"/>
<evidence type="ECO:0000313" key="1">
    <source>
        <dbReference type="EMBL" id="RIW36099.1"/>
    </source>
</evidence>
<dbReference type="NCBIfam" id="TIGR04088">
    <property type="entry name" value="cognate_SipW"/>
    <property type="match status" value="1"/>
</dbReference>
<dbReference type="InterPro" id="IPR023833">
    <property type="entry name" value="Signal_pept_SipW-depend-type"/>
</dbReference>
<name>A0A3A1R718_9BACI</name>
<keyword evidence="1" id="KW-0132">Cell division</keyword>
<organism evidence="1 2">
    <name type="scientific">Bacillus salacetis</name>
    <dbReference type="NCBI Taxonomy" id="2315464"/>
    <lineage>
        <taxon>Bacteria</taxon>
        <taxon>Bacillati</taxon>
        <taxon>Bacillota</taxon>
        <taxon>Bacilli</taxon>
        <taxon>Bacillales</taxon>
        <taxon>Bacillaceae</taxon>
        <taxon>Bacillus</taxon>
    </lineage>
</organism>
<dbReference type="RefSeq" id="WP_119546103.1">
    <property type="nucleotide sequence ID" value="NZ_QXIR01000006.1"/>
</dbReference>
<dbReference type="EMBL" id="QXIR01000006">
    <property type="protein sequence ID" value="RIW36099.1"/>
    <property type="molecule type" value="Genomic_DNA"/>
</dbReference>
<dbReference type="AlphaFoldDB" id="A0A3A1R718"/>
<keyword evidence="1" id="KW-0131">Cell cycle</keyword>
<dbReference type="Pfam" id="PF12389">
    <property type="entry name" value="Peptidase_M73"/>
    <property type="match status" value="1"/>
</dbReference>